<feature type="region of interest" description="Disordered" evidence="1">
    <location>
        <begin position="142"/>
        <end position="165"/>
    </location>
</feature>
<name>A0A016V628_9BILA</name>
<accession>A0A016V628</accession>
<dbReference type="AlphaFoldDB" id="A0A016V628"/>
<keyword evidence="2" id="KW-0472">Membrane</keyword>
<organism evidence="3 4">
    <name type="scientific">Ancylostoma ceylanicum</name>
    <dbReference type="NCBI Taxonomy" id="53326"/>
    <lineage>
        <taxon>Eukaryota</taxon>
        <taxon>Metazoa</taxon>
        <taxon>Ecdysozoa</taxon>
        <taxon>Nematoda</taxon>
        <taxon>Chromadorea</taxon>
        <taxon>Rhabditida</taxon>
        <taxon>Rhabditina</taxon>
        <taxon>Rhabditomorpha</taxon>
        <taxon>Strongyloidea</taxon>
        <taxon>Ancylostomatidae</taxon>
        <taxon>Ancylostomatinae</taxon>
        <taxon>Ancylostoma</taxon>
    </lineage>
</organism>
<keyword evidence="2" id="KW-1133">Transmembrane helix</keyword>
<comment type="caution">
    <text evidence="3">The sequence shown here is derived from an EMBL/GenBank/DDBJ whole genome shotgun (WGS) entry which is preliminary data.</text>
</comment>
<feature type="compositionally biased region" description="Basic and acidic residues" evidence="1">
    <location>
        <begin position="1"/>
        <end position="14"/>
    </location>
</feature>
<keyword evidence="4" id="KW-1185">Reference proteome</keyword>
<evidence type="ECO:0000313" key="3">
    <source>
        <dbReference type="EMBL" id="EYC22721.1"/>
    </source>
</evidence>
<dbReference type="EMBL" id="JARK01001352">
    <property type="protein sequence ID" value="EYC22721.1"/>
    <property type="molecule type" value="Genomic_DNA"/>
</dbReference>
<keyword evidence="2" id="KW-0812">Transmembrane</keyword>
<feature type="region of interest" description="Disordered" evidence="1">
    <location>
        <begin position="260"/>
        <end position="288"/>
    </location>
</feature>
<protein>
    <submittedName>
        <fullName evidence="3">Uncharacterized protein</fullName>
    </submittedName>
</protein>
<evidence type="ECO:0000313" key="4">
    <source>
        <dbReference type="Proteomes" id="UP000024635"/>
    </source>
</evidence>
<feature type="compositionally biased region" description="Polar residues" evidence="1">
    <location>
        <begin position="260"/>
        <end position="277"/>
    </location>
</feature>
<feature type="compositionally biased region" description="Basic residues" evidence="1">
    <location>
        <begin position="142"/>
        <end position="155"/>
    </location>
</feature>
<gene>
    <name evidence="3" type="primary">Acey_s0016.g2913</name>
    <name evidence="3" type="ORF">Y032_0016g2913</name>
</gene>
<feature type="compositionally biased region" description="Basic and acidic residues" evidence="1">
    <location>
        <begin position="278"/>
        <end position="288"/>
    </location>
</feature>
<feature type="compositionally biased region" description="Polar residues" evidence="1">
    <location>
        <begin position="20"/>
        <end position="35"/>
    </location>
</feature>
<evidence type="ECO:0000256" key="2">
    <source>
        <dbReference type="SAM" id="Phobius"/>
    </source>
</evidence>
<feature type="region of interest" description="Disordered" evidence="1">
    <location>
        <begin position="1"/>
        <end position="92"/>
    </location>
</feature>
<sequence>MRRSSKDSLDEAKLRRPKSSMHSTPFSPATTSSRSGAPRYRTDVKERPSEIVSRNMLRSAHSTRNEAKTLPHPHTRKETTPTFEKPTERDNLPDQFHMDAIRIGQGDIMMSFLWFLAAAPGMVLVCLTLLYLYSKKKVHSAQKRKKLSTGRRKKSSGSGEAQDAHEVQFESLDLKEFKDKGPLVMQYSFRGDVKHALQDVPSASIKNIMFDTSQNSLVKIGTEVELLERGSQRNSRTIILHERKSSEDLKAQAFASETLTSGQDYKVQKSSQNSSTTTRERDHSEGTK</sequence>
<proteinExistence type="predicted"/>
<feature type="transmembrane region" description="Helical" evidence="2">
    <location>
        <begin position="112"/>
        <end position="133"/>
    </location>
</feature>
<dbReference type="Proteomes" id="UP000024635">
    <property type="component" value="Unassembled WGS sequence"/>
</dbReference>
<reference evidence="4" key="1">
    <citation type="journal article" date="2015" name="Nat. Genet.">
        <title>The genome and transcriptome of the zoonotic hookworm Ancylostoma ceylanicum identify infection-specific gene families.</title>
        <authorList>
            <person name="Schwarz E.M."/>
            <person name="Hu Y."/>
            <person name="Antoshechkin I."/>
            <person name="Miller M.M."/>
            <person name="Sternberg P.W."/>
            <person name="Aroian R.V."/>
        </authorList>
    </citation>
    <scope>NUCLEOTIDE SEQUENCE</scope>
    <source>
        <strain evidence="4">HY135</strain>
    </source>
</reference>
<feature type="compositionally biased region" description="Basic and acidic residues" evidence="1">
    <location>
        <begin position="40"/>
        <end position="49"/>
    </location>
</feature>
<dbReference type="OrthoDB" id="5873841at2759"/>
<evidence type="ECO:0000256" key="1">
    <source>
        <dbReference type="SAM" id="MobiDB-lite"/>
    </source>
</evidence>